<gene>
    <name evidence="1" type="ORF">F5X68DRAFT_64787</name>
</gene>
<name>A0A9P8VFZ2_9PEZI</name>
<evidence type="ECO:0000313" key="1">
    <source>
        <dbReference type="EMBL" id="KAH6691303.1"/>
    </source>
</evidence>
<protein>
    <submittedName>
        <fullName evidence="1">Uncharacterized protein</fullName>
    </submittedName>
</protein>
<organism evidence="1 2">
    <name type="scientific">Plectosphaerella plurivora</name>
    <dbReference type="NCBI Taxonomy" id="936078"/>
    <lineage>
        <taxon>Eukaryota</taxon>
        <taxon>Fungi</taxon>
        <taxon>Dikarya</taxon>
        <taxon>Ascomycota</taxon>
        <taxon>Pezizomycotina</taxon>
        <taxon>Sordariomycetes</taxon>
        <taxon>Hypocreomycetidae</taxon>
        <taxon>Glomerellales</taxon>
        <taxon>Plectosphaerellaceae</taxon>
        <taxon>Plectosphaerella</taxon>
    </lineage>
</organism>
<accession>A0A9P8VFZ2</accession>
<reference evidence="1" key="1">
    <citation type="journal article" date="2021" name="Nat. Commun.">
        <title>Genetic determinants of endophytism in the Arabidopsis root mycobiome.</title>
        <authorList>
            <person name="Mesny F."/>
            <person name="Miyauchi S."/>
            <person name="Thiergart T."/>
            <person name="Pickel B."/>
            <person name="Atanasova L."/>
            <person name="Karlsson M."/>
            <person name="Huettel B."/>
            <person name="Barry K.W."/>
            <person name="Haridas S."/>
            <person name="Chen C."/>
            <person name="Bauer D."/>
            <person name="Andreopoulos W."/>
            <person name="Pangilinan J."/>
            <person name="LaButti K."/>
            <person name="Riley R."/>
            <person name="Lipzen A."/>
            <person name="Clum A."/>
            <person name="Drula E."/>
            <person name="Henrissat B."/>
            <person name="Kohler A."/>
            <person name="Grigoriev I.V."/>
            <person name="Martin F.M."/>
            <person name="Hacquard S."/>
        </authorList>
    </citation>
    <scope>NUCLEOTIDE SEQUENCE</scope>
    <source>
        <strain evidence="1">MPI-SDFR-AT-0117</strain>
    </source>
</reference>
<sequence length="111" mass="12383">MISEAFSLLVVPVVCPTTELLALSPPCHRDLPSWQQRQLISKPIRCSFPPPPLAHHCLDCTPGIRIDTTLHQLSPSPCSTTTTTYRHELFAIFRSVSSRRQETAPTVVPRP</sequence>
<proteinExistence type="predicted"/>
<dbReference type="AlphaFoldDB" id="A0A9P8VFZ2"/>
<dbReference type="EMBL" id="JAGSXJ010000005">
    <property type="protein sequence ID" value="KAH6691303.1"/>
    <property type="molecule type" value="Genomic_DNA"/>
</dbReference>
<dbReference type="Proteomes" id="UP000770015">
    <property type="component" value="Unassembled WGS sequence"/>
</dbReference>
<keyword evidence="2" id="KW-1185">Reference proteome</keyword>
<comment type="caution">
    <text evidence="1">The sequence shown here is derived from an EMBL/GenBank/DDBJ whole genome shotgun (WGS) entry which is preliminary data.</text>
</comment>
<evidence type="ECO:0000313" key="2">
    <source>
        <dbReference type="Proteomes" id="UP000770015"/>
    </source>
</evidence>